<gene>
    <name evidence="1" type="ORF">OPT61_g4312</name>
</gene>
<organism evidence="1 2">
    <name type="scientific">Boeremia exigua</name>
    <dbReference type="NCBI Taxonomy" id="749465"/>
    <lineage>
        <taxon>Eukaryota</taxon>
        <taxon>Fungi</taxon>
        <taxon>Dikarya</taxon>
        <taxon>Ascomycota</taxon>
        <taxon>Pezizomycotina</taxon>
        <taxon>Dothideomycetes</taxon>
        <taxon>Pleosporomycetidae</taxon>
        <taxon>Pleosporales</taxon>
        <taxon>Pleosporineae</taxon>
        <taxon>Didymellaceae</taxon>
        <taxon>Boeremia</taxon>
    </lineage>
</organism>
<protein>
    <submittedName>
        <fullName evidence="1">Uncharacterized protein</fullName>
    </submittedName>
</protein>
<evidence type="ECO:0000313" key="1">
    <source>
        <dbReference type="EMBL" id="KAJ8113590.1"/>
    </source>
</evidence>
<reference evidence="1" key="1">
    <citation type="submission" date="2022-11" db="EMBL/GenBank/DDBJ databases">
        <title>Genome Sequence of Boeremia exigua.</title>
        <authorList>
            <person name="Buettner E."/>
        </authorList>
    </citation>
    <scope>NUCLEOTIDE SEQUENCE</scope>
    <source>
        <strain evidence="1">CU02</strain>
    </source>
</reference>
<comment type="caution">
    <text evidence="1">The sequence shown here is derived from an EMBL/GenBank/DDBJ whole genome shotgun (WGS) entry which is preliminary data.</text>
</comment>
<evidence type="ECO:0000313" key="2">
    <source>
        <dbReference type="Proteomes" id="UP001153331"/>
    </source>
</evidence>
<proteinExistence type="predicted"/>
<sequence length="729" mass="80235">MYLTKSSSILPRDEANSNKSGIQVICAWPVSGQYGVGTRIAYYILIATATWLGRYGKLRDAVLAAVLVLPTVAGIHGIVLAAVHVEGAVDLDILGAFQICSIGALASSVSLSPMRELVGMGRYFRLFLNGIMMAGLLSLAIEFFRASSVHCTHDDYGNLLSSNPQEFPYNRAACALTCSTDFGPYSVIRTGTASDINVVPAPRKLSFSAGILISVACCIYISMPFFDIGLRAIEHTGVRQSVTKSASNDRDEMKISAIFTRAFLGVVEVFFLAILASLAIVVIGELNLFSAEVIYQTEPFVTIGQWGPVIGVTLGIIGPLYIVLVPQSQEPVDSSEGHLESIEHPTVGSNPELSASLSSRQAFVIFVAQVPDESSAPCPWRTWPGFYENLAHINEVLRWKQASEMQTHERSAQHSLRVTLHPSKGWIILVNGVSVRTFYAATNIIRQSTKDNGWTIDSPRTLERTNAIAWNDLTNNKSDIPEFAEPKVWSLPLAQAQSNRTDSAAASIHFIRHAQGYHNVDGDQTIPDPDLTPKGQDQCKHLSKTFPYFDRIDLVCASPIRRAIQTASISMEPYLRSGHNKILALPLAQEAPAEPANTPSGIKRLQDEYGAIVNFERCLEFTDYDSKTGTFAPDGKSLEARAMTLRKFLRDREEEEIVVVSHGQFLHYVSRDVDDEGKQINGDWENTEYRSYIFWPVDHEDATLKETDESVKRRNASGPGKQMGSADDV</sequence>
<accession>A0ACC2IEI8</accession>
<name>A0ACC2IEI8_9PLEO</name>
<keyword evidence="2" id="KW-1185">Reference proteome</keyword>
<dbReference type="EMBL" id="JAPHNI010000243">
    <property type="protein sequence ID" value="KAJ8113590.1"/>
    <property type="molecule type" value="Genomic_DNA"/>
</dbReference>
<dbReference type="Proteomes" id="UP001153331">
    <property type="component" value="Unassembled WGS sequence"/>
</dbReference>